<keyword evidence="6" id="KW-0032">Aminotransferase</keyword>
<dbReference type="Gene3D" id="3.90.1150.10">
    <property type="entry name" value="Aspartate Aminotransferase, domain 1"/>
    <property type="match status" value="1"/>
</dbReference>
<evidence type="ECO:0000256" key="4">
    <source>
        <dbReference type="RuleBase" id="RU004508"/>
    </source>
</evidence>
<keyword evidence="7" id="KW-1185">Reference proteome</keyword>
<dbReference type="GO" id="GO:0030170">
    <property type="term" value="F:pyridoxal phosphate binding"/>
    <property type="evidence" value="ECO:0007669"/>
    <property type="project" value="TreeGrafter"/>
</dbReference>
<evidence type="ECO:0000313" key="6">
    <source>
        <dbReference type="EMBL" id="RYU12682.1"/>
    </source>
</evidence>
<evidence type="ECO:0000256" key="3">
    <source>
        <dbReference type="PIRSR" id="PIRSR000390-2"/>
    </source>
</evidence>
<dbReference type="InterPro" id="IPR015421">
    <property type="entry name" value="PyrdxlP-dep_Trfase_major"/>
</dbReference>
<dbReference type="Pfam" id="PF01041">
    <property type="entry name" value="DegT_DnrJ_EryC1"/>
    <property type="match status" value="1"/>
</dbReference>
<gene>
    <name evidence="6" type="ORF">ETU37_06775</name>
</gene>
<dbReference type="PANTHER" id="PTHR30244:SF34">
    <property type="entry name" value="DTDP-4-AMINO-4,6-DIDEOXYGALACTOSE TRANSAMINASE"/>
    <property type="match status" value="1"/>
</dbReference>
<feature type="modified residue" description="N6-(pyridoxal phosphate)lysine" evidence="3">
    <location>
        <position position="192"/>
    </location>
</feature>
<organism evidence="6 7">
    <name type="scientific">Nocardioides iriomotensis</name>
    <dbReference type="NCBI Taxonomy" id="715784"/>
    <lineage>
        <taxon>Bacteria</taxon>
        <taxon>Bacillati</taxon>
        <taxon>Actinomycetota</taxon>
        <taxon>Actinomycetes</taxon>
        <taxon>Propionibacteriales</taxon>
        <taxon>Nocardioidaceae</taxon>
        <taxon>Nocardioides</taxon>
    </lineage>
</organism>
<evidence type="ECO:0000256" key="5">
    <source>
        <dbReference type="SAM" id="MobiDB-lite"/>
    </source>
</evidence>
<dbReference type="AlphaFoldDB" id="A0A4Q5J2C2"/>
<dbReference type="CDD" id="cd00616">
    <property type="entry name" value="AHBA_syn"/>
    <property type="match status" value="1"/>
</dbReference>
<comment type="cofactor">
    <cofactor evidence="1">
        <name>pyridoxal 5'-phosphate</name>
        <dbReference type="ChEBI" id="CHEBI:597326"/>
    </cofactor>
</comment>
<dbReference type="SUPFAM" id="SSF53383">
    <property type="entry name" value="PLP-dependent transferases"/>
    <property type="match status" value="1"/>
</dbReference>
<dbReference type="GO" id="GO:0000271">
    <property type="term" value="P:polysaccharide biosynthetic process"/>
    <property type="evidence" value="ECO:0007669"/>
    <property type="project" value="TreeGrafter"/>
</dbReference>
<comment type="caution">
    <text evidence="6">The sequence shown here is derived from an EMBL/GenBank/DDBJ whole genome shotgun (WGS) entry which is preliminary data.</text>
</comment>
<dbReference type="Proteomes" id="UP000291189">
    <property type="component" value="Unassembled WGS sequence"/>
</dbReference>
<feature type="compositionally biased region" description="Polar residues" evidence="5">
    <location>
        <begin position="1"/>
        <end position="13"/>
    </location>
</feature>
<dbReference type="OrthoDB" id="9804264at2"/>
<keyword evidence="6" id="KW-0808">Transferase</keyword>
<dbReference type="InterPro" id="IPR000653">
    <property type="entry name" value="DegT/StrS_aminotransferase"/>
</dbReference>
<dbReference type="InterPro" id="IPR015422">
    <property type="entry name" value="PyrdxlP-dep_Trfase_small"/>
</dbReference>
<dbReference type="PANTHER" id="PTHR30244">
    <property type="entry name" value="TRANSAMINASE"/>
    <property type="match status" value="1"/>
</dbReference>
<dbReference type="InterPro" id="IPR015424">
    <property type="entry name" value="PyrdxlP-dep_Trfase"/>
</dbReference>
<feature type="region of interest" description="Disordered" evidence="5">
    <location>
        <begin position="1"/>
        <end position="20"/>
    </location>
</feature>
<dbReference type="EMBL" id="SDPU01000020">
    <property type="protein sequence ID" value="RYU12682.1"/>
    <property type="molecule type" value="Genomic_DNA"/>
</dbReference>
<name>A0A4Q5J2C2_9ACTN</name>
<evidence type="ECO:0000256" key="2">
    <source>
        <dbReference type="PIRSR" id="PIRSR000390-1"/>
    </source>
</evidence>
<feature type="active site" description="Proton acceptor" evidence="2">
    <location>
        <position position="192"/>
    </location>
</feature>
<comment type="similarity">
    <text evidence="4">Belongs to the DegT/DnrJ/EryC1 family.</text>
</comment>
<dbReference type="PIRSF" id="PIRSF000390">
    <property type="entry name" value="PLP_StrS"/>
    <property type="match status" value="1"/>
</dbReference>
<dbReference type="Gene3D" id="3.40.640.10">
    <property type="entry name" value="Type I PLP-dependent aspartate aminotransferase-like (Major domain)"/>
    <property type="match status" value="1"/>
</dbReference>
<accession>A0A4Q5J2C2</accession>
<proteinExistence type="inferred from homology"/>
<keyword evidence="3 4" id="KW-0663">Pyridoxal phosphate</keyword>
<evidence type="ECO:0000313" key="7">
    <source>
        <dbReference type="Proteomes" id="UP000291189"/>
    </source>
</evidence>
<evidence type="ECO:0000256" key="1">
    <source>
        <dbReference type="ARBA" id="ARBA00001933"/>
    </source>
</evidence>
<sequence>MTSATSRAQQSVPFSRPVVAPETGPAVERVLRSGWLTTGPECAAFEEELAAWLEVPHAVTVASCTAAIEIAFRGLRLPRDAKVLVPAVTFCGAVEAVRHAGLVPVVADVEPDTGTVSPRTCAAAAREAGGVQAMLALHFAGYPADVAALAEAAGLTLDQVVEDAAHALGTRVGAELVGGLSRATCFSFYATKNLPIGEGGALTTRDEEVAAQARVTRLHGMTSDAWRRYLPGGSWQYSVEEAGVKANLSDVHAAIGRAQLRHLDAWQVRRHQIAGRYAAGLADVPGLVLPTDPETGEHAWHLYVVRVTPESGVTRDDLSRLLAERGIGTSVHFIPLHHFPHFRDICVVPSGGLPGADAVFAETLSLPLHQGLADEDVDIVVDALHELAPGTTSTMNRYQEALP</sequence>
<dbReference type="GO" id="GO:0008483">
    <property type="term" value="F:transaminase activity"/>
    <property type="evidence" value="ECO:0007669"/>
    <property type="project" value="UniProtKB-KW"/>
</dbReference>
<protein>
    <submittedName>
        <fullName evidence="6">DegT/DnrJ/EryC1/StrS family aminotransferase</fullName>
    </submittedName>
</protein>
<reference evidence="6 7" key="1">
    <citation type="submission" date="2019-01" db="EMBL/GenBank/DDBJ databases">
        <title>Nocardioides guangzhouensis sp. nov., an actinobacterium isolated from soil.</title>
        <authorList>
            <person name="Fu Y."/>
            <person name="Cai Y."/>
            <person name="Lin Z."/>
            <person name="Chen P."/>
        </authorList>
    </citation>
    <scope>NUCLEOTIDE SEQUENCE [LARGE SCALE GENOMIC DNA]</scope>
    <source>
        <strain evidence="6 7">NBRC 105384</strain>
    </source>
</reference>